<organism evidence="1 2">
    <name type="scientific">Mucor lusitanicus CBS 277.49</name>
    <dbReference type="NCBI Taxonomy" id="747725"/>
    <lineage>
        <taxon>Eukaryota</taxon>
        <taxon>Fungi</taxon>
        <taxon>Fungi incertae sedis</taxon>
        <taxon>Mucoromycota</taxon>
        <taxon>Mucoromycotina</taxon>
        <taxon>Mucoromycetes</taxon>
        <taxon>Mucorales</taxon>
        <taxon>Mucorineae</taxon>
        <taxon>Mucoraceae</taxon>
        <taxon>Mucor</taxon>
    </lineage>
</organism>
<evidence type="ECO:0000313" key="2">
    <source>
        <dbReference type="Proteomes" id="UP000077051"/>
    </source>
</evidence>
<protein>
    <submittedName>
        <fullName evidence="1">Uncharacterized protein</fullName>
    </submittedName>
</protein>
<dbReference type="Proteomes" id="UP000077051">
    <property type="component" value="Unassembled WGS sequence"/>
</dbReference>
<evidence type="ECO:0000313" key="1">
    <source>
        <dbReference type="EMBL" id="OAD09044.1"/>
    </source>
</evidence>
<reference evidence="1 2" key="1">
    <citation type="submission" date="2015-06" db="EMBL/GenBank/DDBJ databases">
        <title>Expansion of signal transduction pathways in fungi by whole-genome duplication.</title>
        <authorList>
            <consortium name="DOE Joint Genome Institute"/>
            <person name="Corrochano L.M."/>
            <person name="Kuo A."/>
            <person name="Marcet-Houben M."/>
            <person name="Polaino S."/>
            <person name="Salamov A."/>
            <person name="Villalobos J.M."/>
            <person name="Alvarez M.I."/>
            <person name="Avalos J."/>
            <person name="Benito E.P."/>
            <person name="Benoit I."/>
            <person name="Burger G."/>
            <person name="Camino L.P."/>
            <person name="Canovas D."/>
            <person name="Cerda-Olmedo E."/>
            <person name="Cheng J.-F."/>
            <person name="Dominguez A."/>
            <person name="Elias M."/>
            <person name="Eslava A.P."/>
            <person name="Glaser F."/>
            <person name="Grimwood J."/>
            <person name="Gutierrez G."/>
            <person name="Heitman J."/>
            <person name="Henrissat B."/>
            <person name="Iturriaga E.A."/>
            <person name="Lang B.F."/>
            <person name="Lavin J.L."/>
            <person name="Lee S."/>
            <person name="Li W."/>
            <person name="Lindquist E."/>
            <person name="Lopez-Garcia S."/>
            <person name="Luque E.M."/>
            <person name="Marcos A.T."/>
            <person name="Martin J."/>
            <person name="Mccluskey K."/>
            <person name="Medina H.R."/>
            <person name="Miralles-Duran A."/>
            <person name="Miyazaki A."/>
            <person name="Munoz-Torres E."/>
            <person name="Oguiza J.A."/>
            <person name="Ohm R."/>
            <person name="Olmedo M."/>
            <person name="Orejas M."/>
            <person name="Ortiz-Castellanos L."/>
            <person name="Pisabarro A.G."/>
            <person name="Rodriguez-Romero J."/>
            <person name="Ruiz-Herrera J."/>
            <person name="Ruiz-Vazquez R."/>
            <person name="Sanz C."/>
            <person name="Schackwitz W."/>
            <person name="Schmutz J."/>
            <person name="Shahriari M."/>
            <person name="Shelest E."/>
            <person name="Silva-Franco F."/>
            <person name="Soanes D."/>
            <person name="Syed K."/>
            <person name="Tagua V.G."/>
            <person name="Talbot N.J."/>
            <person name="Thon M."/>
            <person name="De Vries R.P."/>
            <person name="Wiebenga A."/>
            <person name="Yadav J.S."/>
            <person name="Braun E.L."/>
            <person name="Baker S."/>
            <person name="Garre V."/>
            <person name="Horwitz B."/>
            <person name="Torres-Martinez S."/>
            <person name="Idnurm A."/>
            <person name="Herrera-Estrella A."/>
            <person name="Gabaldon T."/>
            <person name="Grigoriev I.V."/>
        </authorList>
    </citation>
    <scope>NUCLEOTIDE SEQUENCE [LARGE SCALE GENOMIC DNA]</scope>
    <source>
        <strain evidence="1 2">CBS 277.49</strain>
    </source>
</reference>
<dbReference type="EMBL" id="AMYB01000001">
    <property type="protein sequence ID" value="OAD09044.1"/>
    <property type="molecule type" value="Genomic_DNA"/>
</dbReference>
<proteinExistence type="predicted"/>
<keyword evidence="2" id="KW-1185">Reference proteome</keyword>
<accession>A0A168QCG5</accession>
<dbReference type="VEuPathDB" id="FungiDB:MUCCIDRAFT_106017"/>
<sequence>MSGGKFTVEGDTDGGLVLSEKDFEKLVNLMEDVYEDYRSNVIGILIIGEFIIVYTLIEESKYKCVIEISRCYFPVSGDDHSRLAKLYLTLTKTTKLIQYLIDNTFFSD</sequence>
<dbReference type="AlphaFoldDB" id="A0A168QCG5"/>
<gene>
    <name evidence="1" type="ORF">MUCCIDRAFT_106017</name>
</gene>
<comment type="caution">
    <text evidence="1">The sequence shown here is derived from an EMBL/GenBank/DDBJ whole genome shotgun (WGS) entry which is preliminary data.</text>
</comment>
<name>A0A168QCG5_MUCCL</name>